<dbReference type="GeneID" id="37170965"/>
<evidence type="ECO:0000259" key="6">
    <source>
        <dbReference type="Pfam" id="PF01494"/>
    </source>
</evidence>
<dbReference type="PRINTS" id="PR00420">
    <property type="entry name" value="RNGMNOXGNASE"/>
</dbReference>
<organism evidence="7 8">
    <name type="scientific">Aspergillus japonicus CBS 114.51</name>
    <dbReference type="NCBI Taxonomy" id="1448312"/>
    <lineage>
        <taxon>Eukaryota</taxon>
        <taxon>Fungi</taxon>
        <taxon>Dikarya</taxon>
        <taxon>Ascomycota</taxon>
        <taxon>Pezizomycotina</taxon>
        <taxon>Eurotiomycetes</taxon>
        <taxon>Eurotiomycetidae</taxon>
        <taxon>Eurotiales</taxon>
        <taxon>Aspergillaceae</taxon>
        <taxon>Aspergillus</taxon>
        <taxon>Aspergillus subgen. Circumdati</taxon>
    </lineage>
</organism>
<dbReference type="RefSeq" id="XP_025530150.1">
    <property type="nucleotide sequence ID" value="XM_025667273.1"/>
</dbReference>
<comment type="similarity">
    <text evidence="1">Belongs to the paxM FAD-dependent monooxygenase family.</text>
</comment>
<dbReference type="SUPFAM" id="SSF54373">
    <property type="entry name" value="FAD-linked reductases, C-terminal domain"/>
    <property type="match status" value="1"/>
</dbReference>
<feature type="non-terminal residue" evidence="7">
    <location>
        <position position="267"/>
    </location>
</feature>
<evidence type="ECO:0000256" key="1">
    <source>
        <dbReference type="ARBA" id="ARBA00007992"/>
    </source>
</evidence>
<dbReference type="EMBL" id="KZ824778">
    <property type="protein sequence ID" value="RAH84256.1"/>
    <property type="molecule type" value="Genomic_DNA"/>
</dbReference>
<feature type="domain" description="FAD-binding" evidence="6">
    <location>
        <begin position="53"/>
        <end position="264"/>
    </location>
</feature>
<dbReference type="Pfam" id="PF01494">
    <property type="entry name" value="FAD_binding_3"/>
    <property type="match status" value="1"/>
</dbReference>
<accession>A0A8T8X805</accession>
<keyword evidence="5" id="KW-0503">Monooxygenase</keyword>
<dbReference type="OrthoDB" id="1047367at2759"/>
<dbReference type="GO" id="GO:0071949">
    <property type="term" value="F:FAD binding"/>
    <property type="evidence" value="ECO:0007669"/>
    <property type="project" value="InterPro"/>
</dbReference>
<evidence type="ECO:0000256" key="4">
    <source>
        <dbReference type="ARBA" id="ARBA00023002"/>
    </source>
</evidence>
<dbReference type="Gene3D" id="3.50.50.60">
    <property type="entry name" value="FAD/NAD(P)-binding domain"/>
    <property type="match status" value="1"/>
</dbReference>
<dbReference type="InterPro" id="IPR002938">
    <property type="entry name" value="FAD-bd"/>
</dbReference>
<keyword evidence="4" id="KW-0560">Oxidoreductase</keyword>
<dbReference type="InterPro" id="IPR050493">
    <property type="entry name" value="FAD-dep_Monooxygenase_BioMet"/>
</dbReference>
<dbReference type="AlphaFoldDB" id="A0A8T8X805"/>
<evidence type="ECO:0000313" key="8">
    <source>
        <dbReference type="Proteomes" id="UP000249497"/>
    </source>
</evidence>
<keyword evidence="2" id="KW-0285">Flavoprotein</keyword>
<dbReference type="PANTHER" id="PTHR13789:SF261">
    <property type="entry name" value="HYDROXYLASE, PUTATIVE (AFU_ORTHOLOGUE AFUA_7G00590)-RELATED"/>
    <property type="match status" value="1"/>
</dbReference>
<evidence type="ECO:0000256" key="3">
    <source>
        <dbReference type="ARBA" id="ARBA00022827"/>
    </source>
</evidence>
<sequence length="267" mass="29100">WQFAHRVDLHEALKSKATSPEGPGTPVTIHLRSKVVSCDPAAPSLTLADGSVVEGDLVIGADGVHSTLRSIIAQEDGSPHPSGGSAFRFLIPVAAIDANPATKDLVPRPGEFQLWDGTYRRLVIYPCRNGTELNFVCLHPDAESQHSTEGWDVSGSQDQLLRIYDEFSPAMKALLAMTDPDSIKLWRLLDRKALRTWVREKACLLGDAAHPFLPHQGQGGAQAIEDGAALAALLPLGTGPDVIPHRLQLYMQARYDRATMIQDFSRQ</sequence>
<dbReference type="SUPFAM" id="SSF51905">
    <property type="entry name" value="FAD/NAD(P)-binding domain"/>
    <property type="match status" value="1"/>
</dbReference>
<evidence type="ECO:0000313" key="7">
    <source>
        <dbReference type="EMBL" id="RAH84256.1"/>
    </source>
</evidence>
<feature type="non-terminal residue" evidence="7">
    <location>
        <position position="1"/>
    </location>
</feature>
<gene>
    <name evidence="7" type="ORF">BO86DRAFT_276508</name>
</gene>
<name>A0A8T8X805_ASPJA</name>
<dbReference type="Proteomes" id="UP000249497">
    <property type="component" value="Unassembled WGS sequence"/>
</dbReference>
<dbReference type="GO" id="GO:0004497">
    <property type="term" value="F:monooxygenase activity"/>
    <property type="evidence" value="ECO:0007669"/>
    <property type="project" value="UniProtKB-KW"/>
</dbReference>
<evidence type="ECO:0000256" key="5">
    <source>
        <dbReference type="ARBA" id="ARBA00023033"/>
    </source>
</evidence>
<evidence type="ECO:0000256" key="2">
    <source>
        <dbReference type="ARBA" id="ARBA00022630"/>
    </source>
</evidence>
<reference evidence="7 8" key="1">
    <citation type="submission" date="2018-02" db="EMBL/GenBank/DDBJ databases">
        <title>The genomes of Aspergillus section Nigri reveals drivers in fungal speciation.</title>
        <authorList>
            <consortium name="DOE Joint Genome Institute"/>
            <person name="Vesth T.C."/>
            <person name="Nybo J."/>
            <person name="Theobald S."/>
            <person name="Brandl J."/>
            <person name="Frisvad J.C."/>
            <person name="Nielsen K.F."/>
            <person name="Lyhne E.K."/>
            <person name="Kogle M.E."/>
            <person name="Kuo A."/>
            <person name="Riley R."/>
            <person name="Clum A."/>
            <person name="Nolan M."/>
            <person name="Lipzen A."/>
            <person name="Salamov A."/>
            <person name="Henrissat B."/>
            <person name="Wiebenga A."/>
            <person name="De vries R.P."/>
            <person name="Grigoriev I.V."/>
            <person name="Mortensen U.H."/>
            <person name="Andersen M.R."/>
            <person name="Baker S.E."/>
        </authorList>
    </citation>
    <scope>NUCLEOTIDE SEQUENCE [LARGE SCALE GENOMIC DNA]</scope>
    <source>
        <strain evidence="7 8">CBS 114.51</strain>
    </source>
</reference>
<protein>
    <submittedName>
        <fullName evidence="7">FAD/NAD(P)-binding domain-containing protein</fullName>
    </submittedName>
</protein>
<dbReference type="PANTHER" id="PTHR13789">
    <property type="entry name" value="MONOOXYGENASE"/>
    <property type="match status" value="1"/>
</dbReference>
<keyword evidence="3" id="KW-0274">FAD</keyword>
<dbReference type="InterPro" id="IPR036188">
    <property type="entry name" value="FAD/NAD-bd_sf"/>
</dbReference>
<keyword evidence="8" id="KW-1185">Reference proteome</keyword>
<proteinExistence type="inferred from homology"/>